<keyword evidence="4" id="KW-1185">Reference proteome</keyword>
<protein>
    <submittedName>
        <fullName evidence="3">Uncharacterized protein</fullName>
    </submittedName>
</protein>
<feature type="compositionally biased region" description="Polar residues" evidence="2">
    <location>
        <begin position="1504"/>
        <end position="1521"/>
    </location>
</feature>
<feature type="region of interest" description="Disordered" evidence="2">
    <location>
        <begin position="898"/>
        <end position="946"/>
    </location>
</feature>
<feature type="region of interest" description="Disordered" evidence="2">
    <location>
        <begin position="386"/>
        <end position="479"/>
    </location>
</feature>
<feature type="compositionally biased region" description="Polar residues" evidence="2">
    <location>
        <begin position="517"/>
        <end position="529"/>
    </location>
</feature>
<feature type="compositionally biased region" description="Basic residues" evidence="2">
    <location>
        <begin position="1669"/>
        <end position="1680"/>
    </location>
</feature>
<comment type="subcellular location">
    <subcellularLocation>
        <location evidence="1">Cell junction</location>
        <location evidence="1">Focal adhesion</location>
    </subcellularLocation>
</comment>
<evidence type="ECO:0000313" key="4">
    <source>
        <dbReference type="Proteomes" id="UP001591681"/>
    </source>
</evidence>
<feature type="compositionally biased region" description="Basic and acidic residues" evidence="2">
    <location>
        <begin position="1537"/>
        <end position="1557"/>
    </location>
</feature>
<accession>A0ABD1J6J8</accession>
<dbReference type="PANTHER" id="PTHR24216">
    <property type="entry name" value="PAXILLIN-RELATED"/>
    <property type="match status" value="1"/>
</dbReference>
<feature type="region of interest" description="Disordered" evidence="2">
    <location>
        <begin position="625"/>
        <end position="652"/>
    </location>
</feature>
<feature type="compositionally biased region" description="Polar residues" evidence="2">
    <location>
        <begin position="990"/>
        <end position="1014"/>
    </location>
</feature>
<feature type="compositionally biased region" description="Pro residues" evidence="2">
    <location>
        <begin position="632"/>
        <end position="646"/>
    </location>
</feature>
<proteinExistence type="predicted"/>
<feature type="compositionally biased region" description="Pro residues" evidence="2">
    <location>
        <begin position="453"/>
        <end position="467"/>
    </location>
</feature>
<feature type="compositionally biased region" description="Low complexity" evidence="2">
    <location>
        <begin position="1616"/>
        <end position="1627"/>
    </location>
</feature>
<reference evidence="3 4" key="1">
    <citation type="submission" date="2024-09" db="EMBL/GenBank/DDBJ databases">
        <title>A chromosome-level genome assembly of Gray's grenadier anchovy, Coilia grayii.</title>
        <authorList>
            <person name="Fu Z."/>
        </authorList>
    </citation>
    <scope>NUCLEOTIDE SEQUENCE [LARGE SCALE GENOMIC DNA]</scope>
    <source>
        <strain evidence="3">G4</strain>
        <tissue evidence="3">Muscle</tissue>
    </source>
</reference>
<feature type="compositionally biased region" description="Pro residues" evidence="2">
    <location>
        <begin position="782"/>
        <end position="793"/>
    </location>
</feature>
<organism evidence="3 4">
    <name type="scientific">Coilia grayii</name>
    <name type="common">Gray's grenadier anchovy</name>
    <dbReference type="NCBI Taxonomy" id="363190"/>
    <lineage>
        <taxon>Eukaryota</taxon>
        <taxon>Metazoa</taxon>
        <taxon>Chordata</taxon>
        <taxon>Craniata</taxon>
        <taxon>Vertebrata</taxon>
        <taxon>Euteleostomi</taxon>
        <taxon>Actinopterygii</taxon>
        <taxon>Neopterygii</taxon>
        <taxon>Teleostei</taxon>
        <taxon>Clupei</taxon>
        <taxon>Clupeiformes</taxon>
        <taxon>Clupeoidei</taxon>
        <taxon>Engraulidae</taxon>
        <taxon>Coilinae</taxon>
        <taxon>Coilia</taxon>
    </lineage>
</organism>
<feature type="compositionally biased region" description="Polar residues" evidence="2">
    <location>
        <begin position="1637"/>
        <end position="1647"/>
    </location>
</feature>
<feature type="region of interest" description="Disordered" evidence="2">
    <location>
        <begin position="1041"/>
        <end position="1070"/>
    </location>
</feature>
<feature type="region of interest" description="Disordered" evidence="2">
    <location>
        <begin position="982"/>
        <end position="1018"/>
    </location>
</feature>
<gene>
    <name evidence="3" type="ORF">ACEWY4_021983</name>
</gene>
<evidence type="ECO:0000256" key="1">
    <source>
        <dbReference type="ARBA" id="ARBA00004246"/>
    </source>
</evidence>
<feature type="compositionally biased region" description="Pro residues" evidence="2">
    <location>
        <begin position="1042"/>
        <end position="1067"/>
    </location>
</feature>
<evidence type="ECO:0000313" key="3">
    <source>
        <dbReference type="EMBL" id="KAL2082165.1"/>
    </source>
</evidence>
<feature type="compositionally biased region" description="Polar residues" evidence="2">
    <location>
        <begin position="1360"/>
        <end position="1390"/>
    </location>
</feature>
<feature type="region of interest" description="Disordered" evidence="2">
    <location>
        <begin position="851"/>
        <end position="875"/>
    </location>
</feature>
<feature type="compositionally biased region" description="Polar residues" evidence="2">
    <location>
        <begin position="1563"/>
        <end position="1581"/>
    </location>
</feature>
<feature type="compositionally biased region" description="Basic residues" evidence="2">
    <location>
        <begin position="1412"/>
        <end position="1421"/>
    </location>
</feature>
<feature type="compositionally biased region" description="Pro residues" evidence="2">
    <location>
        <begin position="499"/>
        <end position="511"/>
    </location>
</feature>
<feature type="region of interest" description="Disordered" evidence="2">
    <location>
        <begin position="1338"/>
        <end position="1399"/>
    </location>
</feature>
<dbReference type="EMBL" id="JBHFQA010000019">
    <property type="protein sequence ID" value="KAL2082165.1"/>
    <property type="molecule type" value="Genomic_DNA"/>
</dbReference>
<dbReference type="PANTHER" id="PTHR24216:SF65">
    <property type="entry name" value="PAXILLIN-LIKE PROTEIN 1"/>
    <property type="match status" value="1"/>
</dbReference>
<feature type="compositionally biased region" description="Polar residues" evidence="2">
    <location>
        <begin position="1121"/>
        <end position="1143"/>
    </location>
</feature>
<feature type="region of interest" description="Disordered" evidence="2">
    <location>
        <begin position="1412"/>
        <end position="1680"/>
    </location>
</feature>
<feature type="compositionally biased region" description="Basic and acidic residues" evidence="2">
    <location>
        <begin position="1144"/>
        <end position="1154"/>
    </location>
</feature>
<name>A0ABD1J6J8_9TELE</name>
<feature type="region of interest" description="Disordered" evidence="2">
    <location>
        <begin position="706"/>
        <end position="746"/>
    </location>
</feature>
<evidence type="ECO:0000256" key="2">
    <source>
        <dbReference type="SAM" id="MobiDB-lite"/>
    </source>
</evidence>
<dbReference type="Proteomes" id="UP001591681">
    <property type="component" value="Unassembled WGS sequence"/>
</dbReference>
<feature type="compositionally biased region" description="Polar residues" evidence="2">
    <location>
        <begin position="917"/>
        <end position="938"/>
    </location>
</feature>
<feature type="compositionally biased region" description="Polar residues" evidence="2">
    <location>
        <begin position="706"/>
        <end position="715"/>
    </location>
</feature>
<comment type="caution">
    <text evidence="3">The sequence shown here is derived from an EMBL/GenBank/DDBJ whole genome shotgun (WGS) entry which is preliminary data.</text>
</comment>
<dbReference type="GO" id="GO:0005925">
    <property type="term" value="C:focal adhesion"/>
    <property type="evidence" value="ECO:0007669"/>
    <property type="project" value="UniProtKB-SubCell"/>
</dbReference>
<feature type="region of interest" description="Disordered" evidence="2">
    <location>
        <begin position="496"/>
        <end position="555"/>
    </location>
</feature>
<feature type="region of interest" description="Disordered" evidence="2">
    <location>
        <begin position="774"/>
        <end position="794"/>
    </location>
</feature>
<feature type="compositionally biased region" description="Basic residues" evidence="2">
    <location>
        <begin position="1603"/>
        <end position="1615"/>
    </location>
</feature>
<feature type="compositionally biased region" description="Pro residues" evidence="2">
    <location>
        <begin position="898"/>
        <end position="915"/>
    </location>
</feature>
<feature type="region of interest" description="Disordered" evidence="2">
    <location>
        <begin position="1082"/>
        <end position="1181"/>
    </location>
</feature>
<feature type="compositionally biased region" description="Basic residues" evidence="2">
    <location>
        <begin position="1344"/>
        <end position="1355"/>
    </location>
</feature>
<feature type="compositionally biased region" description="Basic and acidic residues" evidence="2">
    <location>
        <begin position="537"/>
        <end position="546"/>
    </location>
</feature>
<sequence length="1680" mass="179638">MATEPEPEEATEGPEALLESIEQLEETLLSDLRYYKYRQLVHPALDQVGLKLSAVDPKLAIDLQYLGVTLPPPPPPSLSPSPGPSTGRAVAFVSRTGKTNDPTKIKGWREKYSTLSDASPTAQEGLVKVSSAFSSEMLDKYLETEAERISERAAVFATSGSAHPPAAYQLPSRGSSYVRTLDSVLKNRTNTTSSASTSSTSSTLDSVLKNCPDTNNITFSATTAAATSTLSSVLRSSPTYVSPHVSSSAPPRTYPEGLTSRLLKLKTFKHGGSLGARGHVSFSKPQCHLQAMERHALGQGHLETYVTVERAAIAVSVLLTAQGSLAVDRVDWTRGVQLSTCQRACCRLGCVCVSLQREPRGPTNCRRPQCMFECVCFRHRMLLVRPRPRDTTGDGTPRATQEGSSDEDPKLLAYPICDPSKGPRPSPGRRLRVLWGGEGDPEPMFRPQSPTRVTPPPLSSKPANKPPPKSRRSEVEKDSPVYMYFDSLMTCARVRAINSPPPPQVPPPPGVIPSTAKEGNTPSSATQVKKSIASKSRKSEPAKEEACGQEEDAPPTKMLSILSECDWQPHRKLLLSALSRRISRDLLTASFSLGMYRLQLLSTTRQQHPDDGCTITYTVSIGRHEQQATANKPPPPPPQTPPPPKPTRTSGYLRASCLAPSVAPSRAVEVNGKRYSKAQIMLGRMGSLNPANRLAAFVTGKLVTFSETESTQKPQAATKKRTNTPRTYTPRAAASKTTGAQCPPVKLSKDLTSVGKQATLDPASVGKQATLDPASVGKQATPAPPADAPPPLGPNACSYRYIPIGSPAGTSPLLPLNLDPATATTTAQKVMLAPIGSTPKGALYRHPSGQLVQLIPTGPPPPPGPGVGGTTNSNLYRQANGQMFKLVPFRSFKAISPKPPGAPFPKPCPVPPPAPDTSVSGPSSSAPQEASTDTLTPTPSEPSAVVVSAASRPFSLSGKSTMCISQGAATVKSLPGAMSFSFRICPPSQQPKASTSDTQQDHQNQNLPQTTGSSLPLPLPGGYTLIPLPVGGGRNVVAPVVTPVPPPPSGTPVPPPPQDTPVPPPPQDTLAPRRVVAPVVCPPLPPRSISPASQVKETPVRPQRDTPVPHLLDTPVALPLSSDSPHTTTARGSQLAGTSSQDTQRPKRSVDRNRKFASGVVVPPRASEVPQTKATASPRHTVGRADEDCIMLPPPGKRDRKVLAPMVFPPTISKWGALERKRRLVEAISFVKLQETLHISKLNATKQDVLDQARLVIGGLKQRDKELERKKSALTETQAAYIQKIARITGRSEEVIRKRLMETSRRQHLLGQHRQRWHRLGQQHLSAKECDWLTERLGSWSSHGGKRQTAQRKRLLSAADMSTASNPKTGEGSTASNPKTSNGSTASNPNTRERQRSESDWLTKRFGVWNKQRRERRRRRKELLSPPSTSEDEATANPKTAEGSAAENPKAEEGSAMGSPKTGVWRSGIKARDSPELRAALLTPANSDALLLPPDCENGDTKARSSTATDKSSTEDASTSSVEKHVGKIPSGPLSHGDVKGRRQGVEGGDDVSKSLAKDAGNVSPSGSVNPSDKGQQNNTQPREDPAASSVALPSGLGENCPPKRKRGRPPKHAKAGATTAPPAGTAPLPPPPPKANDTTHPSQGVKQSPRIHAKAQQIQSHSTAPPHGRGRRRKRRGRR</sequence>